<reference evidence="4" key="1">
    <citation type="submission" date="2023-03" db="EMBL/GenBank/DDBJ databases">
        <title>Complete genome of Cladonia borealis.</title>
        <authorList>
            <person name="Park H."/>
        </authorList>
    </citation>
    <scope>NUCLEOTIDE SEQUENCE</scope>
    <source>
        <strain evidence="4">ANT050790</strain>
    </source>
</reference>
<keyword evidence="5" id="KW-1185">Reference proteome</keyword>
<evidence type="ECO:0000259" key="3">
    <source>
        <dbReference type="PROSITE" id="PS50888"/>
    </source>
</evidence>
<keyword evidence="1" id="KW-0175">Coiled coil</keyword>
<accession>A0AA39QRI3</accession>
<dbReference type="InterPro" id="IPR052099">
    <property type="entry name" value="Regulatory_TF_Diverse"/>
</dbReference>
<comment type="caution">
    <text evidence="4">The sequence shown here is derived from an EMBL/GenBank/DDBJ whole genome shotgun (WGS) entry which is preliminary data.</text>
</comment>
<dbReference type="PROSITE" id="PS50888">
    <property type="entry name" value="BHLH"/>
    <property type="match status" value="1"/>
</dbReference>
<dbReference type="SUPFAM" id="SSF47459">
    <property type="entry name" value="HLH, helix-loop-helix DNA-binding domain"/>
    <property type="match status" value="1"/>
</dbReference>
<dbReference type="AlphaFoldDB" id="A0AA39QRI3"/>
<evidence type="ECO:0000256" key="2">
    <source>
        <dbReference type="SAM" id="MobiDB-lite"/>
    </source>
</evidence>
<feature type="compositionally biased region" description="Basic residues" evidence="2">
    <location>
        <begin position="55"/>
        <end position="87"/>
    </location>
</feature>
<gene>
    <name evidence="4" type="ORF">JMJ35_010557</name>
</gene>
<organism evidence="4 5">
    <name type="scientific">Cladonia borealis</name>
    <dbReference type="NCBI Taxonomy" id="184061"/>
    <lineage>
        <taxon>Eukaryota</taxon>
        <taxon>Fungi</taxon>
        <taxon>Dikarya</taxon>
        <taxon>Ascomycota</taxon>
        <taxon>Pezizomycotina</taxon>
        <taxon>Lecanoromycetes</taxon>
        <taxon>OSLEUM clade</taxon>
        <taxon>Lecanoromycetidae</taxon>
        <taxon>Lecanorales</taxon>
        <taxon>Lecanorineae</taxon>
        <taxon>Cladoniaceae</taxon>
        <taxon>Cladonia</taxon>
    </lineage>
</organism>
<dbReference type="SMART" id="SM00353">
    <property type="entry name" value="HLH"/>
    <property type="match status" value="1"/>
</dbReference>
<dbReference type="Proteomes" id="UP001166286">
    <property type="component" value="Unassembled WGS sequence"/>
</dbReference>
<feature type="domain" description="BHLH" evidence="3">
    <location>
        <begin position="109"/>
        <end position="184"/>
    </location>
</feature>
<feature type="compositionally biased region" description="Basic and acidic residues" evidence="2">
    <location>
        <begin position="88"/>
        <end position="104"/>
    </location>
</feature>
<evidence type="ECO:0000313" key="5">
    <source>
        <dbReference type="Proteomes" id="UP001166286"/>
    </source>
</evidence>
<name>A0AA39QRI3_9LECA</name>
<feature type="region of interest" description="Disordered" evidence="2">
    <location>
        <begin position="13"/>
        <end position="110"/>
    </location>
</feature>
<dbReference type="PANTHER" id="PTHR47336:SF2">
    <property type="entry name" value="TRANSCRIPTION FACTOR HMS1-RELATED"/>
    <property type="match status" value="1"/>
</dbReference>
<evidence type="ECO:0000313" key="4">
    <source>
        <dbReference type="EMBL" id="KAK0507099.1"/>
    </source>
</evidence>
<dbReference type="EMBL" id="JAFEKC020000025">
    <property type="protein sequence ID" value="KAK0507099.1"/>
    <property type="molecule type" value="Genomic_DNA"/>
</dbReference>
<proteinExistence type="predicted"/>
<sequence length="238" mass="27126">MKFVGQAQEMKILNSISHPVVKEPYSKTSNPVLKEPYSKISNPVSLNYLSGLPSKPHHRPRPQQTRKVRQQKRKKSVSPTKRKHGSRIKLENPAKEPTNKEVKPKTVASTRTAHSVIEHNYRQNLNVKMEQLRQILSTVDATKRVDEEGEEDTSYGIEDKTLSSTTKTRKSDVLLHAYGYVKRAEREKKSMVDENAFLKRRLVALEKLVKCEDCSLLKQMNKLQMGGGMMSNRVSAST</sequence>
<dbReference type="Pfam" id="PF00010">
    <property type="entry name" value="HLH"/>
    <property type="match status" value="1"/>
</dbReference>
<dbReference type="Gene3D" id="4.10.280.10">
    <property type="entry name" value="Helix-loop-helix DNA-binding domain"/>
    <property type="match status" value="1"/>
</dbReference>
<feature type="compositionally biased region" description="Polar residues" evidence="2">
    <location>
        <begin position="39"/>
        <end position="48"/>
    </location>
</feature>
<dbReference type="InterPro" id="IPR036638">
    <property type="entry name" value="HLH_DNA-bd_sf"/>
</dbReference>
<dbReference type="InterPro" id="IPR011598">
    <property type="entry name" value="bHLH_dom"/>
</dbReference>
<dbReference type="GO" id="GO:0046983">
    <property type="term" value="F:protein dimerization activity"/>
    <property type="evidence" value="ECO:0007669"/>
    <property type="project" value="InterPro"/>
</dbReference>
<feature type="coiled-coil region" evidence="1">
    <location>
        <begin position="181"/>
        <end position="208"/>
    </location>
</feature>
<protein>
    <recommendedName>
        <fullName evidence="3">BHLH domain-containing protein</fullName>
    </recommendedName>
</protein>
<evidence type="ECO:0000256" key="1">
    <source>
        <dbReference type="SAM" id="Coils"/>
    </source>
</evidence>
<dbReference type="PANTHER" id="PTHR47336">
    <property type="entry name" value="TRANSCRIPTION FACTOR HMS1-RELATED"/>
    <property type="match status" value="1"/>
</dbReference>